<gene>
    <name evidence="2" type="ORF">AMETH_5889</name>
</gene>
<dbReference type="OrthoDB" id="3637858at2"/>
<reference evidence="2 3" key="1">
    <citation type="submission" date="2014-07" db="EMBL/GenBank/DDBJ databases">
        <title>Whole Genome Sequence of the Amycolatopsis methanolica 239.</title>
        <authorList>
            <person name="Tang B."/>
        </authorList>
    </citation>
    <scope>NUCLEOTIDE SEQUENCE [LARGE SCALE GENOMIC DNA]</scope>
    <source>
        <strain evidence="2 3">239</strain>
    </source>
</reference>
<dbReference type="EMBL" id="CP009110">
    <property type="protein sequence ID" value="AIJ25981.1"/>
    <property type="molecule type" value="Genomic_DNA"/>
</dbReference>
<accession>A0A076N3Y5</accession>
<protein>
    <recommendedName>
        <fullName evidence="4">Integral membrane protein</fullName>
    </recommendedName>
</protein>
<proteinExistence type="predicted"/>
<feature type="transmembrane region" description="Helical" evidence="1">
    <location>
        <begin position="12"/>
        <end position="33"/>
    </location>
</feature>
<name>A0A076N3Y5_AMYME</name>
<evidence type="ECO:0008006" key="4">
    <source>
        <dbReference type="Google" id="ProtNLM"/>
    </source>
</evidence>
<feature type="transmembrane region" description="Helical" evidence="1">
    <location>
        <begin position="80"/>
        <end position="100"/>
    </location>
</feature>
<dbReference type="KEGG" id="amq:AMETH_5889"/>
<sequence>MTSRNGHEPRPSGTTAILAGLLGLVLAGLLGYLPLKFFVDYGFAGMDGKVRGVLGVYSAAALVLLAGALTTFFRAVAGGVLLLVGGPLAVAAVICEPVLLYPGYFGDFFAAMFRFAPDDAFVRVGAVVGGPLVFVLAVLPWTFRYLRHRPAGSW</sequence>
<evidence type="ECO:0000256" key="1">
    <source>
        <dbReference type="SAM" id="Phobius"/>
    </source>
</evidence>
<dbReference type="Proteomes" id="UP000062973">
    <property type="component" value="Chromosome"/>
</dbReference>
<feature type="transmembrane region" description="Helical" evidence="1">
    <location>
        <begin position="120"/>
        <end position="143"/>
    </location>
</feature>
<dbReference type="STRING" id="1068978.AMETH_5889"/>
<organism evidence="2 3">
    <name type="scientific">Amycolatopsis methanolica 239</name>
    <dbReference type="NCBI Taxonomy" id="1068978"/>
    <lineage>
        <taxon>Bacteria</taxon>
        <taxon>Bacillati</taxon>
        <taxon>Actinomycetota</taxon>
        <taxon>Actinomycetes</taxon>
        <taxon>Pseudonocardiales</taxon>
        <taxon>Pseudonocardiaceae</taxon>
        <taxon>Amycolatopsis</taxon>
        <taxon>Amycolatopsis methanolica group</taxon>
    </lineage>
</organism>
<keyword evidence="3" id="KW-1185">Reference proteome</keyword>
<dbReference type="HOGENOM" id="CLU_1700568_0_0_11"/>
<keyword evidence="1" id="KW-0812">Transmembrane</keyword>
<keyword evidence="1" id="KW-1133">Transmembrane helix</keyword>
<keyword evidence="1" id="KW-0472">Membrane</keyword>
<evidence type="ECO:0000313" key="2">
    <source>
        <dbReference type="EMBL" id="AIJ25981.1"/>
    </source>
</evidence>
<dbReference type="RefSeq" id="WP_017984817.1">
    <property type="nucleotide sequence ID" value="NZ_AQUL01000001.1"/>
</dbReference>
<evidence type="ECO:0000313" key="3">
    <source>
        <dbReference type="Proteomes" id="UP000062973"/>
    </source>
</evidence>
<dbReference type="PATRIC" id="fig|1068978.7.peg.6321"/>
<feature type="transmembrane region" description="Helical" evidence="1">
    <location>
        <begin position="53"/>
        <end position="73"/>
    </location>
</feature>
<dbReference type="AlphaFoldDB" id="A0A076N3Y5"/>